<evidence type="ECO:0000259" key="2">
    <source>
        <dbReference type="Pfam" id="PF13478"/>
    </source>
</evidence>
<dbReference type="InterPro" id="IPR014308">
    <property type="entry name" value="Xanthine_DH_XdhC"/>
</dbReference>
<sequence length="252" mass="26800">MGRILITITEAKGSTPREAGAFMVVDNVSVEGTIGGGQLEWMAIEKARYLLVSGEDHAEMDVPLGPEIGQCCGGRVRLALERLTPERQASLEARLAAEAAANPAVFIFGAGHVGLALALALSPLPLRIRLIDSRNEPDPILPPGIAFCRTALPEAEIAALPAGGAAVIVTHDHAQDFLIGRAALAREDLAYIGMIGSATKRARFASWLREEDRDTVDLDRLILPIGASAVRDKRPAVIAALVAAELLQRLLR</sequence>
<dbReference type="PANTHER" id="PTHR30388:SF6">
    <property type="entry name" value="XANTHINE DEHYDROGENASE SUBUNIT A-RELATED"/>
    <property type="match status" value="1"/>
</dbReference>
<protein>
    <submittedName>
        <fullName evidence="3">Xanthine dehydrogenase accessory factor</fullName>
    </submittedName>
</protein>
<dbReference type="Proteomes" id="UP001235269">
    <property type="component" value="Unassembled WGS sequence"/>
</dbReference>
<dbReference type="Pfam" id="PF13478">
    <property type="entry name" value="XdhC_C"/>
    <property type="match status" value="1"/>
</dbReference>
<organism evidence="3 4">
    <name type="scientific">Rhizobium paknamense</name>
    <dbReference type="NCBI Taxonomy" id="1206817"/>
    <lineage>
        <taxon>Bacteria</taxon>
        <taxon>Pseudomonadati</taxon>
        <taxon>Pseudomonadota</taxon>
        <taxon>Alphaproteobacteria</taxon>
        <taxon>Hyphomicrobiales</taxon>
        <taxon>Rhizobiaceae</taxon>
        <taxon>Rhizobium/Agrobacterium group</taxon>
        <taxon>Rhizobium</taxon>
    </lineage>
</organism>
<dbReference type="Pfam" id="PF02625">
    <property type="entry name" value="XdhC_CoxI"/>
    <property type="match status" value="1"/>
</dbReference>
<dbReference type="InterPro" id="IPR052698">
    <property type="entry name" value="MoCofactor_Util/Proc"/>
</dbReference>
<evidence type="ECO:0000313" key="3">
    <source>
        <dbReference type="EMBL" id="MDQ0454425.1"/>
    </source>
</evidence>
<proteinExistence type="predicted"/>
<comment type="caution">
    <text evidence="3">The sequence shown here is derived from an EMBL/GenBank/DDBJ whole genome shotgun (WGS) entry which is preliminary data.</text>
</comment>
<accession>A0ABU0I877</accession>
<reference evidence="3 4" key="1">
    <citation type="submission" date="2023-07" db="EMBL/GenBank/DDBJ databases">
        <title>Genomic Encyclopedia of Type Strains, Phase IV (KMG-IV): sequencing the most valuable type-strain genomes for metagenomic binning, comparative biology and taxonomic classification.</title>
        <authorList>
            <person name="Goeker M."/>
        </authorList>
    </citation>
    <scope>NUCLEOTIDE SEQUENCE [LARGE SCALE GENOMIC DNA]</scope>
    <source>
        <strain evidence="3 4">DSM 100301</strain>
    </source>
</reference>
<feature type="domain" description="XdhC Rossmann" evidence="2">
    <location>
        <begin position="105"/>
        <end position="246"/>
    </location>
</feature>
<feature type="domain" description="XdhC- CoxI" evidence="1">
    <location>
        <begin position="5"/>
        <end position="55"/>
    </location>
</feature>
<dbReference type="Gene3D" id="3.40.50.720">
    <property type="entry name" value="NAD(P)-binding Rossmann-like Domain"/>
    <property type="match status" value="1"/>
</dbReference>
<dbReference type="InterPro" id="IPR003777">
    <property type="entry name" value="XdhC_CoxI"/>
</dbReference>
<dbReference type="RefSeq" id="WP_307156645.1">
    <property type="nucleotide sequence ID" value="NZ_JAUSWH010000002.1"/>
</dbReference>
<dbReference type="NCBIfam" id="TIGR02964">
    <property type="entry name" value="xanthine_xdhC"/>
    <property type="match status" value="1"/>
</dbReference>
<name>A0ABU0I877_9HYPH</name>
<evidence type="ECO:0000313" key="4">
    <source>
        <dbReference type="Proteomes" id="UP001235269"/>
    </source>
</evidence>
<dbReference type="EMBL" id="JAUSWH010000002">
    <property type="protein sequence ID" value="MDQ0454425.1"/>
    <property type="molecule type" value="Genomic_DNA"/>
</dbReference>
<dbReference type="PANTHER" id="PTHR30388">
    <property type="entry name" value="ALDEHYDE OXIDOREDUCTASE MOLYBDENUM COFACTOR ASSEMBLY PROTEIN"/>
    <property type="match status" value="1"/>
</dbReference>
<evidence type="ECO:0000259" key="1">
    <source>
        <dbReference type="Pfam" id="PF02625"/>
    </source>
</evidence>
<keyword evidence="4" id="KW-1185">Reference proteome</keyword>
<dbReference type="InterPro" id="IPR027051">
    <property type="entry name" value="XdhC_Rossmann_dom"/>
</dbReference>
<gene>
    <name evidence="3" type="ORF">QO005_000752</name>
</gene>